<dbReference type="SUPFAM" id="SSF52833">
    <property type="entry name" value="Thioredoxin-like"/>
    <property type="match status" value="1"/>
</dbReference>
<evidence type="ECO:0000256" key="1">
    <source>
        <dbReference type="SAM" id="MobiDB-lite"/>
    </source>
</evidence>
<comment type="caution">
    <text evidence="4">The sequence shown here is derived from an EMBL/GenBank/DDBJ whole genome shotgun (WGS) entry which is preliminary data.</text>
</comment>
<keyword evidence="2" id="KW-0812">Transmembrane</keyword>
<evidence type="ECO:0000259" key="3">
    <source>
        <dbReference type="Pfam" id="PF01323"/>
    </source>
</evidence>
<organism evidence="4 5">
    <name type="scientific">Steinernema hermaphroditum</name>
    <dbReference type="NCBI Taxonomy" id="289476"/>
    <lineage>
        <taxon>Eukaryota</taxon>
        <taxon>Metazoa</taxon>
        <taxon>Ecdysozoa</taxon>
        <taxon>Nematoda</taxon>
        <taxon>Chromadorea</taxon>
        <taxon>Rhabditida</taxon>
        <taxon>Tylenchina</taxon>
        <taxon>Panagrolaimomorpha</taxon>
        <taxon>Strongyloidoidea</taxon>
        <taxon>Steinernematidae</taxon>
        <taxon>Steinernema</taxon>
    </lineage>
</organism>
<name>A0AA39MAC3_9BILA</name>
<dbReference type="Gene3D" id="3.40.30.10">
    <property type="entry name" value="Glutaredoxin"/>
    <property type="match status" value="1"/>
</dbReference>
<proteinExistence type="predicted"/>
<keyword evidence="2" id="KW-0472">Membrane</keyword>
<feature type="domain" description="DSBA-like thioredoxin" evidence="3">
    <location>
        <begin position="233"/>
        <end position="347"/>
    </location>
</feature>
<dbReference type="PANTHER" id="PTHR42943">
    <property type="entry name" value="GLUTATHIONE S-TRANSFERASE KAPPA"/>
    <property type="match status" value="1"/>
</dbReference>
<dbReference type="GO" id="GO:0004364">
    <property type="term" value="F:glutathione transferase activity"/>
    <property type="evidence" value="ECO:0007669"/>
    <property type="project" value="TreeGrafter"/>
</dbReference>
<dbReference type="GO" id="GO:0004602">
    <property type="term" value="F:glutathione peroxidase activity"/>
    <property type="evidence" value="ECO:0007669"/>
    <property type="project" value="TreeGrafter"/>
</dbReference>
<evidence type="ECO:0000313" key="5">
    <source>
        <dbReference type="Proteomes" id="UP001175271"/>
    </source>
</evidence>
<dbReference type="AlphaFoldDB" id="A0AA39MAC3"/>
<evidence type="ECO:0000313" key="4">
    <source>
        <dbReference type="EMBL" id="KAK0426887.1"/>
    </source>
</evidence>
<dbReference type="GO" id="GO:0006749">
    <property type="term" value="P:glutathione metabolic process"/>
    <property type="evidence" value="ECO:0007669"/>
    <property type="project" value="TreeGrafter"/>
</dbReference>
<gene>
    <name evidence="4" type="ORF">QR680_009949</name>
</gene>
<feature type="transmembrane region" description="Helical" evidence="2">
    <location>
        <begin position="6"/>
        <end position="24"/>
    </location>
</feature>
<feature type="region of interest" description="Disordered" evidence="1">
    <location>
        <begin position="157"/>
        <end position="178"/>
    </location>
</feature>
<evidence type="ECO:0000256" key="2">
    <source>
        <dbReference type="SAM" id="Phobius"/>
    </source>
</evidence>
<keyword evidence="5" id="KW-1185">Reference proteome</keyword>
<dbReference type="InterPro" id="IPR001853">
    <property type="entry name" value="DSBA-like_thioredoxin_dom"/>
</dbReference>
<dbReference type="InterPro" id="IPR036249">
    <property type="entry name" value="Thioredoxin-like_sf"/>
</dbReference>
<dbReference type="Proteomes" id="UP001175271">
    <property type="component" value="Unassembled WGS sequence"/>
</dbReference>
<reference evidence="4" key="1">
    <citation type="submission" date="2023-06" db="EMBL/GenBank/DDBJ databases">
        <title>Genomic analysis of the entomopathogenic nematode Steinernema hermaphroditum.</title>
        <authorList>
            <person name="Schwarz E.M."/>
            <person name="Heppert J.K."/>
            <person name="Baniya A."/>
            <person name="Schwartz H.T."/>
            <person name="Tan C.-H."/>
            <person name="Antoshechkin I."/>
            <person name="Sternberg P.W."/>
            <person name="Goodrich-Blair H."/>
            <person name="Dillman A.R."/>
        </authorList>
    </citation>
    <scope>NUCLEOTIDE SEQUENCE</scope>
    <source>
        <strain evidence="4">PS9179</strain>
        <tissue evidence="4">Whole animal</tissue>
    </source>
</reference>
<protein>
    <recommendedName>
        <fullName evidence="3">DSBA-like thioredoxin domain-containing protein</fullName>
    </recommendedName>
</protein>
<dbReference type="GO" id="GO:0005739">
    <property type="term" value="C:mitochondrion"/>
    <property type="evidence" value="ECO:0007669"/>
    <property type="project" value="TreeGrafter"/>
</dbReference>
<dbReference type="PANTHER" id="PTHR42943:SF2">
    <property type="entry name" value="GLUTATHIONE S-TRANSFERASE KAPPA 1"/>
    <property type="match status" value="1"/>
</dbReference>
<keyword evidence="2" id="KW-1133">Transmembrane helix</keyword>
<feature type="transmembrane region" description="Helical" evidence="2">
    <location>
        <begin position="31"/>
        <end position="54"/>
    </location>
</feature>
<dbReference type="InterPro" id="IPR051924">
    <property type="entry name" value="GST_Kappa/NadH"/>
</dbReference>
<accession>A0AA39MAC3</accession>
<dbReference type="GO" id="GO:0005777">
    <property type="term" value="C:peroxisome"/>
    <property type="evidence" value="ECO:0007669"/>
    <property type="project" value="TreeGrafter"/>
</dbReference>
<dbReference type="EMBL" id="JAUCMV010000001">
    <property type="protein sequence ID" value="KAK0426887.1"/>
    <property type="molecule type" value="Genomic_DNA"/>
</dbReference>
<dbReference type="Pfam" id="PF01323">
    <property type="entry name" value="DSBA"/>
    <property type="match status" value="1"/>
</dbReference>
<sequence length="358" mass="40013">MFYACLTILLLFVIMCFCVIIAIIDLETYNFGLYIVLLCIVGTMLACALCIANPNACPNPSWYTKFCLMLQEMYPVPESDGRSSPKMNGLRSRLLAMQQENRVNASGSAAHQQSVGEDGKVLLRPESRATVAMLAPAVHIMHQVWKGMAWVADGIEEEDEEDTKNDGGETGASTSDTHSEHINLKRLSIIVENSVINEREPDLARYEKSLQFKLKLKPFYLAEGCWNKPVRYDTLNAQCFLTSIELNNPKYLIVACQEVFKRMWLTGKPVHQIEHLKEAAVNIGLPDADKIISAIGSPRVKETLKKRTHTATDIGAFGTPWIIVKRPDKSAISFFGMTPMAMIVDLLKCSDPLIRSKI</sequence>